<dbReference type="GO" id="GO:0008483">
    <property type="term" value="F:transaminase activity"/>
    <property type="evidence" value="ECO:0007669"/>
    <property type="project" value="UniProtKB-KW"/>
</dbReference>
<feature type="domain" description="Aminotransferase class I/classII large" evidence="1">
    <location>
        <begin position="5"/>
        <end position="143"/>
    </location>
</feature>
<keyword evidence="2" id="KW-0032">Aminotransferase</keyword>
<gene>
    <name evidence="2" type="ORF">B2A_14825</name>
</gene>
<protein>
    <submittedName>
        <fullName evidence="2">Aspartate aminotransferase</fullName>
    </submittedName>
</protein>
<evidence type="ECO:0000259" key="1">
    <source>
        <dbReference type="Pfam" id="PF00155"/>
    </source>
</evidence>
<dbReference type="SUPFAM" id="SSF53383">
    <property type="entry name" value="PLP-dependent transferases"/>
    <property type="match status" value="1"/>
</dbReference>
<dbReference type="InterPro" id="IPR015424">
    <property type="entry name" value="PyrdxlP-dep_Trfase"/>
</dbReference>
<dbReference type="InterPro" id="IPR004839">
    <property type="entry name" value="Aminotransferase_I/II_large"/>
</dbReference>
<dbReference type="InterPro" id="IPR015421">
    <property type="entry name" value="PyrdxlP-dep_Trfase_major"/>
</dbReference>
<sequence>RTAASRGLRWGGLLARPELARPILRYNTNDLGVNVLAQVATIAALRTKKMWIESIRATTRENAARIREVAESVDGVRVPVFPSEANMFVLDIHATGLTPEAVQEDLLLRHGVFVRAGNYLSPKFGHRFVRVSFSNPPSDVDRFV</sequence>
<name>T0Y0Q9_9ZZZZ</name>
<proteinExistence type="predicted"/>
<organism evidence="2">
    <name type="scientific">mine drainage metagenome</name>
    <dbReference type="NCBI Taxonomy" id="410659"/>
    <lineage>
        <taxon>unclassified sequences</taxon>
        <taxon>metagenomes</taxon>
        <taxon>ecological metagenomes</taxon>
    </lineage>
</organism>
<keyword evidence="2" id="KW-0808">Transferase</keyword>
<dbReference type="GO" id="GO:0030170">
    <property type="term" value="F:pyridoxal phosphate binding"/>
    <property type="evidence" value="ECO:0007669"/>
    <property type="project" value="InterPro"/>
</dbReference>
<feature type="non-terminal residue" evidence="2">
    <location>
        <position position="1"/>
    </location>
</feature>
<reference evidence="2" key="2">
    <citation type="journal article" date="2014" name="ISME J.">
        <title>Microbial stratification in low pH oxic and suboxic macroscopic growths along an acid mine drainage.</title>
        <authorList>
            <person name="Mendez-Garcia C."/>
            <person name="Mesa V."/>
            <person name="Sprenger R.R."/>
            <person name="Richter M."/>
            <person name="Diez M.S."/>
            <person name="Solano J."/>
            <person name="Bargiela R."/>
            <person name="Golyshina O.V."/>
            <person name="Manteca A."/>
            <person name="Ramos J.L."/>
            <person name="Gallego J.R."/>
            <person name="Llorente I."/>
            <person name="Martins Dos Santos V.A."/>
            <person name="Jensen O.N."/>
            <person name="Pelaez A.I."/>
            <person name="Sanchez J."/>
            <person name="Ferrer M."/>
        </authorList>
    </citation>
    <scope>NUCLEOTIDE SEQUENCE</scope>
</reference>
<feature type="non-terminal residue" evidence="2">
    <location>
        <position position="144"/>
    </location>
</feature>
<reference evidence="2" key="1">
    <citation type="submission" date="2013-08" db="EMBL/GenBank/DDBJ databases">
        <authorList>
            <person name="Mendez C."/>
            <person name="Richter M."/>
            <person name="Ferrer M."/>
            <person name="Sanchez J."/>
        </authorList>
    </citation>
    <scope>NUCLEOTIDE SEQUENCE</scope>
</reference>
<accession>T0Y0Q9</accession>
<dbReference type="Gene3D" id="3.40.640.10">
    <property type="entry name" value="Type I PLP-dependent aspartate aminotransferase-like (Major domain)"/>
    <property type="match status" value="1"/>
</dbReference>
<evidence type="ECO:0000313" key="2">
    <source>
        <dbReference type="EMBL" id="EQD28676.1"/>
    </source>
</evidence>
<dbReference type="AlphaFoldDB" id="T0Y0Q9"/>
<dbReference type="EMBL" id="AUZZ01010777">
    <property type="protein sequence ID" value="EQD28676.1"/>
    <property type="molecule type" value="Genomic_DNA"/>
</dbReference>
<comment type="caution">
    <text evidence="2">The sequence shown here is derived from an EMBL/GenBank/DDBJ whole genome shotgun (WGS) entry which is preliminary data.</text>
</comment>
<dbReference type="Pfam" id="PF00155">
    <property type="entry name" value="Aminotran_1_2"/>
    <property type="match status" value="1"/>
</dbReference>